<dbReference type="GO" id="GO:0030134">
    <property type="term" value="C:COPII-coated ER to Golgi transport vesicle"/>
    <property type="evidence" value="ECO:0007669"/>
    <property type="project" value="TreeGrafter"/>
</dbReference>
<feature type="domain" description="WWE" evidence="3">
    <location>
        <begin position="270"/>
        <end position="350"/>
    </location>
</feature>
<feature type="region of interest" description="Disordered" evidence="2">
    <location>
        <begin position="684"/>
        <end position="727"/>
    </location>
</feature>
<dbReference type="EMBL" id="VSWD01000009">
    <property type="protein sequence ID" value="KAK3092754.1"/>
    <property type="molecule type" value="Genomic_DNA"/>
</dbReference>
<dbReference type="Pfam" id="PF00536">
    <property type="entry name" value="SAM_1"/>
    <property type="match status" value="1"/>
</dbReference>
<dbReference type="Pfam" id="PF02825">
    <property type="entry name" value="WWE"/>
    <property type="match status" value="1"/>
</dbReference>
<dbReference type="GO" id="GO:0046872">
    <property type="term" value="F:metal ion binding"/>
    <property type="evidence" value="ECO:0007669"/>
    <property type="project" value="InterPro"/>
</dbReference>
<dbReference type="PROSITE" id="PS51043">
    <property type="entry name" value="DDHD"/>
    <property type="match status" value="1"/>
</dbReference>
<gene>
    <name evidence="5" type="ORF">FSP39_006892</name>
</gene>
<sequence length="1093" mass="119477">MSDKKGKDGTPPPLLLMPAGGGLTLNPPDQPGLFMPVVQSEPTLLGSDEEGEADSFVGQTPPPSAKTSSLGPSPPAPSNLPSTSGLFGQGGPSSDPFSQVGHKPQPTPSVGSINTVPPHGGAGFGGVSSPLTGLGTSNVAPPVPPPSFTAGNQSFQPSAIPSSSVEPPSAGGGNLYRRQEGLKRPQYAQMPAGTYAGSMPPGGYNQAAFPGQLPNQLPSSPPLTSIMSPMTGPPVAQVPPTVSQTFSQTLPASPMPPKPQFSATSIPPGSSPAQGIYTQVQAHWCFCKMVERKEIWYPFSIMDSLQLEEAFRNGNDTTPVSTDGGRYDVLLYNRTRRAIYWEEGPTEVRRCTWFYKREGDSRYVPYEEQFAQQLEEEYKNAIYNNTWHKRLEFPGGETIVMHNANVIVHFQPSSQPDEWGMVQGEGMRPRVVKRGVDDFETVEDGEPTQIDHLVFVVHGIGAFCDVKFRNIVECVDDFRSISLSLLKSHFRQHFDSRRIGRVEFLPVHWHSALHGDATGIDSRLKAITLPSTGKLRHFVNDTLMDILFYTSPKYCQTIADTVGSEMNRLYNLFLSRNPRFQGTVSVSGHSLGSSVLFDLLMHQKDPSLPADPAPDLAPDPVEVKKEPVPDSIENSFSTVNDDMEGTEELTLEEILAKVGLQDKFSLFEQEQIDVESLSMCSESDLKDLGLPMGPRKKLKGVLQEEQSKKEKRNKHNEQKQREEEERRIREKIAAEQKEQSPDLNSTEILANRSVSVEFIPGVAGTGQPSVHYPRLDFQPCALFALGSPIGIFLSSRGVDNIGDDFRLPTCPRVYNIFHPAYRLEPLVIPHASSIKPFLIPHYKGRKRLHLELKESLTRVGADIKQKIMESLRSTWNSINQFAKAHRSDAAEISLEEQVDSQMSSVMHDLEDDQSSVASSHGEDIHMGLLNEGRRIDYVLQERPIESFNDYLFALSSHGCYWESEDTVLLVLKELYSPFGISPQMPGPDTSPQKLYNTAGPSPQGPLRGVGVPPMPQFSPPESSLGKQSSIPLIAPSQSQSQNFGPPPPSMGGIGSMQPPQNYGSTLGGAPGSGPPQRPAGPPPLTGFVKGMQK</sequence>
<accession>A0AA89BRF1</accession>
<feature type="region of interest" description="Disordered" evidence="2">
    <location>
        <begin position="982"/>
        <end position="1093"/>
    </location>
</feature>
<dbReference type="Pfam" id="PF02862">
    <property type="entry name" value="DDHD"/>
    <property type="match status" value="1"/>
</dbReference>
<feature type="region of interest" description="Disordered" evidence="2">
    <location>
        <begin position="1"/>
        <end position="177"/>
    </location>
</feature>
<organism evidence="5 6">
    <name type="scientific">Pinctada imbricata</name>
    <name type="common">Atlantic pearl-oyster</name>
    <name type="synonym">Pinctada martensii</name>
    <dbReference type="NCBI Taxonomy" id="66713"/>
    <lineage>
        <taxon>Eukaryota</taxon>
        <taxon>Metazoa</taxon>
        <taxon>Spiralia</taxon>
        <taxon>Lophotrochozoa</taxon>
        <taxon>Mollusca</taxon>
        <taxon>Bivalvia</taxon>
        <taxon>Autobranchia</taxon>
        <taxon>Pteriomorphia</taxon>
        <taxon>Pterioida</taxon>
        <taxon>Pterioidea</taxon>
        <taxon>Pteriidae</taxon>
        <taxon>Pinctada</taxon>
    </lineage>
</organism>
<feature type="compositionally biased region" description="Basic and acidic residues" evidence="2">
    <location>
        <begin position="715"/>
        <end position="727"/>
    </location>
</feature>
<feature type="compositionally biased region" description="Polar residues" evidence="2">
    <location>
        <begin position="1019"/>
        <end position="1043"/>
    </location>
</feature>
<dbReference type="InterPro" id="IPR004170">
    <property type="entry name" value="WWE_dom"/>
</dbReference>
<feature type="domain" description="DDHD" evidence="4">
    <location>
        <begin position="775"/>
        <end position="976"/>
    </location>
</feature>
<feature type="region of interest" description="Disordered" evidence="2">
    <location>
        <begin position="246"/>
        <end position="270"/>
    </location>
</feature>
<dbReference type="PROSITE" id="PS50918">
    <property type="entry name" value="WWE"/>
    <property type="match status" value="1"/>
</dbReference>
<proteinExistence type="inferred from homology"/>
<dbReference type="InterPro" id="IPR013761">
    <property type="entry name" value="SAM/pointed_sf"/>
</dbReference>
<dbReference type="PANTHER" id="PTHR23509">
    <property type="entry name" value="PA-PL1 PHOSPHOLIPASE FAMILY"/>
    <property type="match status" value="1"/>
</dbReference>
<dbReference type="InterPro" id="IPR004177">
    <property type="entry name" value="DDHD_dom"/>
</dbReference>
<reference evidence="5" key="1">
    <citation type="submission" date="2019-08" db="EMBL/GenBank/DDBJ databases">
        <title>The improved chromosome-level genome for the pearl oyster Pinctada fucata martensii using PacBio sequencing and Hi-C.</title>
        <authorList>
            <person name="Zheng Z."/>
        </authorList>
    </citation>
    <scope>NUCLEOTIDE SEQUENCE</scope>
    <source>
        <strain evidence="5">ZZ-2019</strain>
        <tissue evidence="5">Adductor muscle</tissue>
    </source>
</reference>
<dbReference type="SUPFAM" id="SSF47769">
    <property type="entry name" value="SAM/Pointed domain"/>
    <property type="match status" value="1"/>
</dbReference>
<comment type="caution">
    <text evidence="5">The sequence shown here is derived from an EMBL/GenBank/DDBJ whole genome shotgun (WGS) entry which is preliminary data.</text>
</comment>
<evidence type="ECO:0000256" key="1">
    <source>
        <dbReference type="ARBA" id="ARBA00038464"/>
    </source>
</evidence>
<feature type="compositionally biased region" description="Polar residues" evidence="2">
    <location>
        <begin position="129"/>
        <end position="139"/>
    </location>
</feature>
<dbReference type="Pfam" id="PF23464">
    <property type="entry name" value="WWE_3"/>
    <property type="match status" value="1"/>
</dbReference>
<dbReference type="InterPro" id="IPR001660">
    <property type="entry name" value="SAM"/>
</dbReference>
<dbReference type="SMART" id="SM01127">
    <property type="entry name" value="DDHD"/>
    <property type="match status" value="1"/>
</dbReference>
<dbReference type="PANTHER" id="PTHR23509:SF10">
    <property type="entry name" value="LD21067P"/>
    <property type="match status" value="1"/>
</dbReference>
<dbReference type="GO" id="GO:0004620">
    <property type="term" value="F:phospholipase activity"/>
    <property type="evidence" value="ECO:0007669"/>
    <property type="project" value="TreeGrafter"/>
</dbReference>
<name>A0AA89BRF1_PINIB</name>
<feature type="compositionally biased region" description="Pro residues" evidence="2">
    <location>
        <begin position="1072"/>
        <end position="1084"/>
    </location>
</feature>
<feature type="compositionally biased region" description="Polar residues" evidence="2">
    <location>
        <begin position="149"/>
        <end position="166"/>
    </location>
</feature>
<evidence type="ECO:0000259" key="4">
    <source>
        <dbReference type="PROSITE" id="PS51043"/>
    </source>
</evidence>
<dbReference type="Proteomes" id="UP001186944">
    <property type="component" value="Unassembled WGS sequence"/>
</dbReference>
<protein>
    <recommendedName>
        <fullName evidence="7">SEC23-interacting protein</fullName>
    </recommendedName>
</protein>
<feature type="compositionally biased region" description="Polar residues" evidence="2">
    <location>
        <begin position="989"/>
        <end position="1000"/>
    </location>
</feature>
<feature type="compositionally biased region" description="Polar residues" evidence="2">
    <location>
        <begin position="261"/>
        <end position="270"/>
    </location>
</feature>
<comment type="similarity">
    <text evidence="1">Belongs to the PA-PLA1 family.</text>
</comment>
<dbReference type="AlphaFoldDB" id="A0AA89BRF1"/>
<keyword evidence="6" id="KW-1185">Reference proteome</keyword>
<dbReference type="InterPro" id="IPR057825">
    <property type="entry name" value="WWE_SEC23-DDH2"/>
</dbReference>
<evidence type="ECO:0000256" key="2">
    <source>
        <dbReference type="SAM" id="MobiDB-lite"/>
    </source>
</evidence>
<evidence type="ECO:0000259" key="3">
    <source>
        <dbReference type="PROSITE" id="PS50918"/>
    </source>
</evidence>
<dbReference type="Gene3D" id="1.10.150.50">
    <property type="entry name" value="Transcription Factor, Ets-1"/>
    <property type="match status" value="1"/>
</dbReference>
<dbReference type="InterPro" id="IPR058055">
    <property type="entry name" value="PA-PLA1"/>
</dbReference>
<evidence type="ECO:0008006" key="7">
    <source>
        <dbReference type="Google" id="ProtNLM"/>
    </source>
</evidence>
<evidence type="ECO:0000313" key="6">
    <source>
        <dbReference type="Proteomes" id="UP001186944"/>
    </source>
</evidence>
<evidence type="ECO:0000313" key="5">
    <source>
        <dbReference type="EMBL" id="KAK3092754.1"/>
    </source>
</evidence>